<dbReference type="AlphaFoldDB" id="A0A165CLM4"/>
<organism evidence="2 3">
    <name type="scientific">Exidia glandulosa HHB12029</name>
    <dbReference type="NCBI Taxonomy" id="1314781"/>
    <lineage>
        <taxon>Eukaryota</taxon>
        <taxon>Fungi</taxon>
        <taxon>Dikarya</taxon>
        <taxon>Basidiomycota</taxon>
        <taxon>Agaricomycotina</taxon>
        <taxon>Agaricomycetes</taxon>
        <taxon>Auriculariales</taxon>
        <taxon>Exidiaceae</taxon>
        <taxon>Exidia</taxon>
    </lineage>
</organism>
<feature type="compositionally biased region" description="Low complexity" evidence="1">
    <location>
        <begin position="28"/>
        <end position="39"/>
    </location>
</feature>
<feature type="compositionally biased region" description="Acidic residues" evidence="1">
    <location>
        <begin position="159"/>
        <end position="171"/>
    </location>
</feature>
<feature type="region of interest" description="Disordered" evidence="1">
    <location>
        <begin position="74"/>
        <end position="93"/>
    </location>
</feature>
<evidence type="ECO:0000313" key="3">
    <source>
        <dbReference type="Proteomes" id="UP000077266"/>
    </source>
</evidence>
<feature type="region of interest" description="Disordered" evidence="1">
    <location>
        <begin position="1"/>
        <end position="68"/>
    </location>
</feature>
<evidence type="ECO:0000256" key="1">
    <source>
        <dbReference type="SAM" id="MobiDB-lite"/>
    </source>
</evidence>
<dbReference type="EMBL" id="KV426308">
    <property type="protein sequence ID" value="KZV82695.1"/>
    <property type="molecule type" value="Genomic_DNA"/>
</dbReference>
<proteinExistence type="predicted"/>
<gene>
    <name evidence="2" type="ORF">EXIGLDRAFT_336343</name>
</gene>
<feature type="compositionally biased region" description="Low complexity" evidence="1">
    <location>
        <begin position="58"/>
        <end position="68"/>
    </location>
</feature>
<feature type="compositionally biased region" description="Low complexity" evidence="1">
    <location>
        <begin position="83"/>
        <end position="93"/>
    </location>
</feature>
<name>A0A165CLM4_EXIGL</name>
<reference evidence="2 3" key="1">
    <citation type="journal article" date="2016" name="Mol. Biol. Evol.">
        <title>Comparative Genomics of Early-Diverging Mushroom-Forming Fungi Provides Insights into the Origins of Lignocellulose Decay Capabilities.</title>
        <authorList>
            <person name="Nagy L.G."/>
            <person name="Riley R."/>
            <person name="Tritt A."/>
            <person name="Adam C."/>
            <person name="Daum C."/>
            <person name="Floudas D."/>
            <person name="Sun H."/>
            <person name="Yadav J.S."/>
            <person name="Pangilinan J."/>
            <person name="Larsson K.H."/>
            <person name="Matsuura K."/>
            <person name="Barry K."/>
            <person name="Labutti K."/>
            <person name="Kuo R."/>
            <person name="Ohm R.A."/>
            <person name="Bhattacharya S.S."/>
            <person name="Shirouzu T."/>
            <person name="Yoshinaga Y."/>
            <person name="Martin F.M."/>
            <person name="Grigoriev I.V."/>
            <person name="Hibbett D.S."/>
        </authorList>
    </citation>
    <scope>NUCLEOTIDE SEQUENCE [LARGE SCALE GENOMIC DNA]</scope>
    <source>
        <strain evidence="2 3">HHB12029</strain>
    </source>
</reference>
<dbReference type="Proteomes" id="UP000077266">
    <property type="component" value="Unassembled WGS sequence"/>
</dbReference>
<feature type="region of interest" description="Disordered" evidence="1">
    <location>
        <begin position="123"/>
        <end position="206"/>
    </location>
</feature>
<accession>A0A165CLM4</accession>
<protein>
    <submittedName>
        <fullName evidence="2">Uncharacterized protein</fullName>
    </submittedName>
</protein>
<dbReference type="InParanoid" id="A0A165CLM4"/>
<sequence length="206" mass="22927">MQEEAQPATSSDHLSKHSQMASLPPTRAQQQQLVAPQVQRTRQSQLGSLQTANSAAHAQVLHAPMQQQQQPVLPALPLPLPPAAQQQQQQQQYMSSPLLPMQRHVQYFEPGYHTEVQWSDGNPFDAGMVQDSPSTNRYITDAFDRPAPVQDDAQSQSGFEDDEDDDEEEELAAPNPDNAPLRKAPRKRKELQASASSCTRRPTKCL</sequence>
<feature type="compositionally biased region" description="Polar residues" evidence="1">
    <location>
        <begin position="7"/>
        <end position="21"/>
    </location>
</feature>
<evidence type="ECO:0000313" key="2">
    <source>
        <dbReference type="EMBL" id="KZV82695.1"/>
    </source>
</evidence>
<feature type="compositionally biased region" description="Polar residues" evidence="1">
    <location>
        <begin position="40"/>
        <end position="56"/>
    </location>
</feature>
<keyword evidence="3" id="KW-1185">Reference proteome</keyword>